<evidence type="ECO:0000313" key="1">
    <source>
        <dbReference type="EMBL" id="AUS06484.1"/>
    </source>
</evidence>
<dbReference type="Proteomes" id="UP000236592">
    <property type="component" value="Chromosome"/>
</dbReference>
<gene>
    <name evidence="1" type="ORF">C1A40_13975</name>
</gene>
<dbReference type="RefSeq" id="WP_102996435.1">
    <property type="nucleotide sequence ID" value="NZ_CP025938.1"/>
</dbReference>
<dbReference type="EMBL" id="CP025938">
    <property type="protein sequence ID" value="AUS06484.1"/>
    <property type="molecule type" value="Genomic_DNA"/>
</dbReference>
<proteinExistence type="predicted"/>
<name>A0A2I7SKY0_9FLAO</name>
<accession>A0A2I7SKY0</accession>
<organism evidence="1 2">
    <name type="scientific">Pseudotamlana carrageenivorans</name>
    <dbReference type="NCBI Taxonomy" id="2069432"/>
    <lineage>
        <taxon>Bacteria</taxon>
        <taxon>Pseudomonadati</taxon>
        <taxon>Bacteroidota</taxon>
        <taxon>Flavobacteriia</taxon>
        <taxon>Flavobacteriales</taxon>
        <taxon>Flavobacteriaceae</taxon>
        <taxon>Pseudotamlana</taxon>
    </lineage>
</organism>
<dbReference type="OrthoDB" id="1065075at2"/>
<reference evidence="2" key="1">
    <citation type="submission" date="2018-01" db="EMBL/GenBank/DDBJ databases">
        <title>Complete genome of Tamlana sp. UJ94.</title>
        <authorList>
            <person name="Jung J."/>
            <person name="Chung D."/>
            <person name="Bae S.S."/>
            <person name="Baek K."/>
        </authorList>
    </citation>
    <scope>NUCLEOTIDE SEQUENCE [LARGE SCALE GENOMIC DNA]</scope>
    <source>
        <strain evidence="2">UJ94</strain>
    </source>
</reference>
<protein>
    <submittedName>
        <fullName evidence="1">Late control protein</fullName>
    </submittedName>
</protein>
<dbReference type="AlphaFoldDB" id="A0A2I7SKY0"/>
<evidence type="ECO:0000313" key="2">
    <source>
        <dbReference type="Proteomes" id="UP000236592"/>
    </source>
</evidence>
<dbReference type="KEGG" id="taj:C1A40_13975"/>
<sequence>MFVLDAHIKIGNYVFTSIHDVEITKSVDELGDTCVIQLPTRFKVKQNNQEQYTEEAIKIGDAVEVVLGYSGKYSGIEFKGFVRKIKPTIPLQIECEDSIWLLRRKNITKAWNAGTSVKGVLQEVVKNTEVVLSDNLPDIPLDKYIIRNANGAQVLQALKKDMSLTVFINDNNKLYVGLQQLDNPGNAVVYDLNYNLVENNLEYTTKDERRIKVRYTYIGKNNERKEVEVGDADGELRTFHTSVISDETKLKEIATAEIDRLKYDGFDGNVKSFLMPFATRGMTAIIIDKEHPNRAGNYFIKKVVTTFGLHGARRTITLGTRL</sequence>
<dbReference type="SUPFAM" id="SSF69279">
    <property type="entry name" value="Phage tail proteins"/>
    <property type="match status" value="1"/>
</dbReference>
<keyword evidence="2" id="KW-1185">Reference proteome</keyword>